<keyword evidence="2" id="KW-1185">Reference proteome</keyword>
<dbReference type="AlphaFoldDB" id="A0A1G9W7J3"/>
<evidence type="ECO:0000313" key="1">
    <source>
        <dbReference type="EMBL" id="SDM80459.1"/>
    </source>
</evidence>
<name>A0A1G9W7J3_9BACI</name>
<dbReference type="EMBL" id="FNHF01000005">
    <property type="protein sequence ID" value="SDM80459.1"/>
    <property type="molecule type" value="Genomic_DNA"/>
</dbReference>
<sequence length="141" mass="16388">MRKFVTAILLVGIVATMWIFLNREEPVSLGELMEDEQVTEIFIEDESTEKIVQITDEKLTDKIVEESSPMILKKTEDPPENIHYSLIFNQKDYKQTSILLGRKKLDIWHSDEGKNGGFFEIKGDNILLEWIKNETLDWSSP</sequence>
<dbReference type="RefSeq" id="WP_074600504.1">
    <property type="nucleotide sequence ID" value="NZ_FNHF01000005.1"/>
</dbReference>
<gene>
    <name evidence="1" type="ORF">SAMN05216244_3459</name>
</gene>
<dbReference type="STRING" id="482461.SAMN05216244_3459"/>
<dbReference type="OrthoDB" id="2966947at2"/>
<dbReference type="Proteomes" id="UP000182347">
    <property type="component" value="Unassembled WGS sequence"/>
</dbReference>
<organism evidence="1 2">
    <name type="scientific">Sediminibacillus halophilus</name>
    <dbReference type="NCBI Taxonomy" id="482461"/>
    <lineage>
        <taxon>Bacteria</taxon>
        <taxon>Bacillati</taxon>
        <taxon>Bacillota</taxon>
        <taxon>Bacilli</taxon>
        <taxon>Bacillales</taxon>
        <taxon>Bacillaceae</taxon>
        <taxon>Sediminibacillus</taxon>
    </lineage>
</organism>
<accession>A0A1G9W7J3</accession>
<proteinExistence type="predicted"/>
<reference evidence="2" key="1">
    <citation type="submission" date="2016-10" db="EMBL/GenBank/DDBJ databases">
        <authorList>
            <person name="Varghese N."/>
            <person name="Submissions S."/>
        </authorList>
    </citation>
    <scope>NUCLEOTIDE SEQUENCE [LARGE SCALE GENOMIC DNA]</scope>
    <source>
        <strain evidence="2">CGMCC 1.6199</strain>
    </source>
</reference>
<protein>
    <submittedName>
        <fullName evidence="1">Uncharacterized protein</fullName>
    </submittedName>
</protein>
<evidence type="ECO:0000313" key="2">
    <source>
        <dbReference type="Proteomes" id="UP000182347"/>
    </source>
</evidence>